<evidence type="ECO:0000259" key="1">
    <source>
        <dbReference type="PROSITE" id="PS50011"/>
    </source>
</evidence>
<dbReference type="PANTHER" id="PTHR44329">
    <property type="entry name" value="SERINE/THREONINE-PROTEIN KINASE TNNI3K-RELATED"/>
    <property type="match status" value="1"/>
</dbReference>
<sequence>MPPSSIQNAIVPKDGKYHIDPQNPMNQLRYIEAWYPPGISKTDILWGGNTAKVALLTDSTVLKYAWDRTDPYAKKSLDIENCILSMLGSHDRIVKYLGRHEHGLRFQLAANGDVRRYLSSHDRGESPEESVRRKWAKQAAEALAFVHEKGVVHCDVHPNNLLLDEDLDVRLCDFAGSMFGGLDGGAMESIRFRLPRDCRAIPDMKSDLFALGSAIYFIMSDHEPYDSLTEEEVVARYSRMEFPDVQSYSCGRAITGCWKGELRSAQDVVNAISGDVVAGFHDIAATLMT</sequence>
<dbReference type="EMBL" id="WNWR01000146">
    <property type="protein sequence ID" value="KAE9990237.1"/>
    <property type="molecule type" value="Genomic_DNA"/>
</dbReference>
<proteinExistence type="predicted"/>
<dbReference type="Pfam" id="PF00069">
    <property type="entry name" value="Pkinase"/>
    <property type="match status" value="1"/>
</dbReference>
<protein>
    <recommendedName>
        <fullName evidence="1">Protein kinase domain-containing protein</fullName>
    </recommendedName>
</protein>
<dbReference type="InterPro" id="IPR000719">
    <property type="entry name" value="Prot_kinase_dom"/>
</dbReference>
<dbReference type="AlphaFoldDB" id="A0A8H3ZEE8"/>
<dbReference type="GO" id="GO:0004674">
    <property type="term" value="F:protein serine/threonine kinase activity"/>
    <property type="evidence" value="ECO:0007669"/>
    <property type="project" value="TreeGrafter"/>
</dbReference>
<feature type="domain" description="Protein kinase" evidence="1">
    <location>
        <begin position="39"/>
        <end position="289"/>
    </location>
</feature>
<comment type="caution">
    <text evidence="2">The sequence shown here is derived from an EMBL/GenBank/DDBJ whole genome shotgun (WGS) entry which is preliminary data.</text>
</comment>
<dbReference type="PROSITE" id="PS50011">
    <property type="entry name" value="PROTEIN_KINASE_DOM"/>
    <property type="match status" value="1"/>
</dbReference>
<dbReference type="Proteomes" id="UP000490939">
    <property type="component" value="Unassembled WGS sequence"/>
</dbReference>
<reference evidence="2 3" key="1">
    <citation type="submission" date="2019-07" db="EMBL/GenBank/DDBJ databases">
        <title>Venturia inaequalis Genome Resource.</title>
        <authorList>
            <person name="Lichtner F.J."/>
        </authorList>
    </citation>
    <scope>NUCLEOTIDE SEQUENCE [LARGE SCALE GENOMIC DNA]</scope>
    <source>
        <strain evidence="2 3">DMI_063113</strain>
    </source>
</reference>
<evidence type="ECO:0000313" key="3">
    <source>
        <dbReference type="Proteomes" id="UP000490939"/>
    </source>
</evidence>
<dbReference type="InterPro" id="IPR011009">
    <property type="entry name" value="Kinase-like_dom_sf"/>
</dbReference>
<name>A0A8H3ZEE8_VENIN</name>
<dbReference type="Gene3D" id="1.10.510.10">
    <property type="entry name" value="Transferase(Phosphotransferase) domain 1"/>
    <property type="match status" value="1"/>
</dbReference>
<organism evidence="2 3">
    <name type="scientific">Venturia inaequalis</name>
    <name type="common">Apple scab fungus</name>
    <dbReference type="NCBI Taxonomy" id="5025"/>
    <lineage>
        <taxon>Eukaryota</taxon>
        <taxon>Fungi</taxon>
        <taxon>Dikarya</taxon>
        <taxon>Ascomycota</taxon>
        <taxon>Pezizomycotina</taxon>
        <taxon>Dothideomycetes</taxon>
        <taxon>Pleosporomycetidae</taxon>
        <taxon>Venturiales</taxon>
        <taxon>Venturiaceae</taxon>
        <taxon>Venturia</taxon>
    </lineage>
</organism>
<dbReference type="GO" id="GO:0005524">
    <property type="term" value="F:ATP binding"/>
    <property type="evidence" value="ECO:0007669"/>
    <property type="project" value="InterPro"/>
</dbReference>
<keyword evidence="3" id="KW-1185">Reference proteome</keyword>
<dbReference type="InterPro" id="IPR051681">
    <property type="entry name" value="Ser/Thr_Kinases-Pseudokinases"/>
</dbReference>
<gene>
    <name evidence="2" type="ORF">EG327_001664</name>
</gene>
<accession>A0A8H3ZEE8</accession>
<dbReference type="SUPFAM" id="SSF56112">
    <property type="entry name" value="Protein kinase-like (PK-like)"/>
    <property type="match status" value="1"/>
</dbReference>
<evidence type="ECO:0000313" key="2">
    <source>
        <dbReference type="EMBL" id="KAE9990237.1"/>
    </source>
</evidence>